<protein>
    <submittedName>
        <fullName evidence="1">Uncharacterized protein</fullName>
    </submittedName>
</protein>
<gene>
    <name evidence="1" type="ORF">V8G54_009497</name>
</gene>
<dbReference type="Proteomes" id="UP001374535">
    <property type="component" value="Chromosome 3"/>
</dbReference>
<dbReference type="EMBL" id="CP144698">
    <property type="protein sequence ID" value="WVZ16515.1"/>
    <property type="molecule type" value="Genomic_DNA"/>
</dbReference>
<organism evidence="1 2">
    <name type="scientific">Vigna mungo</name>
    <name type="common">Black gram</name>
    <name type="synonym">Phaseolus mungo</name>
    <dbReference type="NCBI Taxonomy" id="3915"/>
    <lineage>
        <taxon>Eukaryota</taxon>
        <taxon>Viridiplantae</taxon>
        <taxon>Streptophyta</taxon>
        <taxon>Embryophyta</taxon>
        <taxon>Tracheophyta</taxon>
        <taxon>Spermatophyta</taxon>
        <taxon>Magnoliopsida</taxon>
        <taxon>eudicotyledons</taxon>
        <taxon>Gunneridae</taxon>
        <taxon>Pentapetalae</taxon>
        <taxon>rosids</taxon>
        <taxon>fabids</taxon>
        <taxon>Fabales</taxon>
        <taxon>Fabaceae</taxon>
        <taxon>Papilionoideae</taxon>
        <taxon>50 kb inversion clade</taxon>
        <taxon>NPAAA clade</taxon>
        <taxon>indigoferoid/millettioid clade</taxon>
        <taxon>Phaseoleae</taxon>
        <taxon>Vigna</taxon>
    </lineage>
</organism>
<dbReference type="AlphaFoldDB" id="A0AAQ3NUL1"/>
<evidence type="ECO:0000313" key="1">
    <source>
        <dbReference type="EMBL" id="WVZ16515.1"/>
    </source>
</evidence>
<proteinExistence type="predicted"/>
<accession>A0AAQ3NUL1</accession>
<evidence type="ECO:0000313" key="2">
    <source>
        <dbReference type="Proteomes" id="UP001374535"/>
    </source>
</evidence>
<name>A0AAQ3NUL1_VIGMU</name>
<keyword evidence="2" id="KW-1185">Reference proteome</keyword>
<sequence>MELPTHFPHAKTYISSVGLDMNKCGLIAVWIDINLNVDIPVDFELVEPLQESCIWCQARGAATEISGMDEVPGSSYKAGVAQQWYDELDYLAAPKPESEINVQDDNLDKNSVVEDDEKVRIRCVVCTSPGTSEVIIYAVLYCKLRRIPNSNEGNREEHAARILDILTSKRSGKIERDSWNAFLLQSKGDVRDLIFMLPLHVRIRLNSLDHPKADNGRDIILTDSSIKIIFLPESSQFFKTYGCVIEVKEFLLRTVY</sequence>
<reference evidence="1 2" key="1">
    <citation type="journal article" date="2023" name="Life. Sci Alliance">
        <title>Evolutionary insights into 3D genome organization and epigenetic landscape of Vigna mungo.</title>
        <authorList>
            <person name="Junaid A."/>
            <person name="Singh B."/>
            <person name="Bhatia S."/>
        </authorList>
    </citation>
    <scope>NUCLEOTIDE SEQUENCE [LARGE SCALE GENOMIC DNA]</scope>
    <source>
        <strain evidence="1">Urdbean</strain>
    </source>
</reference>